<evidence type="ECO:0000256" key="6">
    <source>
        <dbReference type="ARBA" id="ARBA00023277"/>
    </source>
</evidence>
<feature type="region of interest" description="Disordered" evidence="7">
    <location>
        <begin position="21"/>
        <end position="40"/>
    </location>
</feature>
<dbReference type="PANTHER" id="PTHR47779">
    <property type="entry name" value="SYNTHASE (CCG-9), PUTATIVE (AFU_ORTHOLOGUE AFUA_3G12100)-RELATED"/>
    <property type="match status" value="1"/>
</dbReference>
<dbReference type="InterPro" id="IPR001296">
    <property type="entry name" value="Glyco_trans_1"/>
</dbReference>
<evidence type="ECO:0000256" key="3">
    <source>
        <dbReference type="ARBA" id="ARBA00022526"/>
    </source>
</evidence>
<dbReference type="Proteomes" id="UP000011668">
    <property type="component" value="Unassembled WGS sequence"/>
</dbReference>
<evidence type="ECO:0000259" key="8">
    <source>
        <dbReference type="Pfam" id="PF00534"/>
    </source>
</evidence>
<gene>
    <name evidence="10" type="ORF">AG1IA_06016</name>
</gene>
<dbReference type="PANTHER" id="PTHR47779:SF1">
    <property type="entry name" value="SYNTHASE (CCG-9), PUTATIVE (AFU_ORTHOLOGUE AFUA_3G12100)-RELATED"/>
    <property type="match status" value="1"/>
</dbReference>
<protein>
    <submittedName>
        <fullName evidence="10">Trehalose phosphorylase</fullName>
    </submittedName>
</protein>
<evidence type="ECO:0000313" key="10">
    <source>
        <dbReference type="EMBL" id="ELU39954.1"/>
    </source>
</evidence>
<accession>L8WUC7</accession>
<keyword evidence="3" id="KW-0313">Glucose metabolism</keyword>
<dbReference type="OrthoDB" id="937291at2759"/>
<dbReference type="Pfam" id="PF21269">
    <property type="entry name" value="TreT_GT1"/>
    <property type="match status" value="1"/>
</dbReference>
<keyword evidence="5" id="KW-0808">Transferase</keyword>
<proteinExistence type="inferred from homology"/>
<dbReference type="HOGENOM" id="CLU_011001_2_0_1"/>
<keyword evidence="4" id="KW-0328">Glycosyltransferase</keyword>
<dbReference type="SUPFAM" id="SSF53756">
    <property type="entry name" value="UDP-Glycosyltransferase/glycogen phosphorylase"/>
    <property type="match status" value="1"/>
</dbReference>
<comment type="caution">
    <text evidence="10">The sequence shown here is derived from an EMBL/GenBank/DDBJ whole genome shotgun (WGS) entry which is preliminary data.</text>
</comment>
<evidence type="ECO:0000313" key="11">
    <source>
        <dbReference type="Proteomes" id="UP000011668"/>
    </source>
</evidence>
<dbReference type="GO" id="GO:0016757">
    <property type="term" value="F:glycosyltransferase activity"/>
    <property type="evidence" value="ECO:0007669"/>
    <property type="project" value="UniProtKB-KW"/>
</dbReference>
<evidence type="ECO:0000256" key="5">
    <source>
        <dbReference type="ARBA" id="ARBA00022679"/>
    </source>
</evidence>
<evidence type="ECO:0000256" key="2">
    <source>
        <dbReference type="ARBA" id="ARBA00011738"/>
    </source>
</evidence>
<feature type="domain" description="Trehalose synthase N-terminal" evidence="9">
    <location>
        <begin position="283"/>
        <end position="448"/>
    </location>
</feature>
<dbReference type="Pfam" id="PF00534">
    <property type="entry name" value="Glycos_transf_1"/>
    <property type="match status" value="1"/>
</dbReference>
<dbReference type="GO" id="GO:0006006">
    <property type="term" value="P:glucose metabolic process"/>
    <property type="evidence" value="ECO:0007669"/>
    <property type="project" value="UniProtKB-KW"/>
</dbReference>
<comment type="similarity">
    <text evidence="1">Belongs to the glycosyltransferase group 1 family. Glycosyltransferase 4 subfamily.</text>
</comment>
<dbReference type="OMA" id="EKFFGIA"/>
<evidence type="ECO:0000259" key="9">
    <source>
        <dbReference type="Pfam" id="PF21269"/>
    </source>
</evidence>
<dbReference type="InterPro" id="IPR049438">
    <property type="entry name" value="TreT_GT1"/>
</dbReference>
<dbReference type="InterPro" id="IPR052078">
    <property type="entry name" value="Trehalose_Metab_GTase"/>
</dbReference>
<organism evidence="10 11">
    <name type="scientific">Thanatephorus cucumeris (strain AG1-IA)</name>
    <name type="common">Rice sheath blight fungus</name>
    <name type="synonym">Rhizoctonia solani</name>
    <dbReference type="NCBI Taxonomy" id="983506"/>
    <lineage>
        <taxon>Eukaryota</taxon>
        <taxon>Fungi</taxon>
        <taxon>Dikarya</taxon>
        <taxon>Basidiomycota</taxon>
        <taxon>Agaricomycotina</taxon>
        <taxon>Agaricomycetes</taxon>
        <taxon>Cantharellales</taxon>
        <taxon>Ceratobasidiaceae</taxon>
        <taxon>Rhizoctonia</taxon>
        <taxon>Rhizoctonia solani AG-1</taxon>
    </lineage>
</organism>
<evidence type="ECO:0000256" key="4">
    <source>
        <dbReference type="ARBA" id="ARBA00022676"/>
    </source>
</evidence>
<reference evidence="10 11" key="1">
    <citation type="journal article" date="2013" name="Nat. Commun.">
        <title>The evolution and pathogenic mechanisms of the rice sheath blight pathogen.</title>
        <authorList>
            <person name="Zheng A."/>
            <person name="Lin R."/>
            <person name="Xu L."/>
            <person name="Qin P."/>
            <person name="Tang C."/>
            <person name="Ai P."/>
            <person name="Zhang D."/>
            <person name="Liu Y."/>
            <person name="Sun Z."/>
            <person name="Feng H."/>
            <person name="Wang Y."/>
            <person name="Chen Y."/>
            <person name="Liang X."/>
            <person name="Fu R."/>
            <person name="Li Q."/>
            <person name="Zhang J."/>
            <person name="Yu X."/>
            <person name="Xie Z."/>
            <person name="Ding L."/>
            <person name="Guan P."/>
            <person name="Tang J."/>
            <person name="Liang Y."/>
            <person name="Wang S."/>
            <person name="Deng Q."/>
            <person name="Li S."/>
            <person name="Zhu J."/>
            <person name="Wang L."/>
            <person name="Liu H."/>
            <person name="Li P."/>
        </authorList>
    </citation>
    <scope>NUCLEOTIDE SEQUENCE [LARGE SCALE GENOMIC DNA]</scope>
    <source>
        <strain evidence="11">AG-1 IA</strain>
    </source>
</reference>
<keyword evidence="11" id="KW-1185">Reference proteome</keyword>
<sequence>MRLVGPHLAMSEFQSKPSTVTKRRLSGFGGTTTSTASPRHAHAQLTPMYAGIAANILSDGLTVEVGISIHDGSYTIDYCTDKIKCTQHPSKAPGVVENYVIKSIMQFSTDHMLKFVACGLTQFLADLAPNLCNRLWLELDMVPMLFPVRLTNKPLRPGLPLSRTGTTPGPEGGAEQPKEESLLKSVTDTLKGTSLNVAGKATPRAVDEQADSAVRKCVMYFGPTHNPRLSIGYRNEVEVDAAGKIHLLDGLDVYRKTCRQPTWNAVMHYANDLRDRGVKLGFFSSTPQGGGVALVSLIMVTLDYGRDLTFTRCDTYVPKPSPAVFRTTKNNHNILQGVSAPDVRLTKERQEEFTAWIEYNAHRYWVSEGGPLAPGGVDVAFIDDPQMPGLIPLIKKVRPDLPIIYRSHIEIRSDLVHKEGSPQAEVWKYLWDRIQHCDLFISHPVNKFVPKEVPAEKLTLLGASTDWLDGLGKPLGDWDLDYYMNLFRRQCGEIRQNRLHWPDRLYIAQIARFDPSKGIPDVIDSFCKLRRRLDEVLYVLSLLICGHGAIDDPDASIIFDETMALLERPEYAPYSNDIVVMRIGPMLNALLSNATVVLQLSLREGFEVKVSEALHHGKPVIATRAGGIPLQIQHGKSGYLVDVGDTQAVANHLYDLWTDRELYSRMSEFARNNVSDEVGTLGNALSWLYLGSKFSKGEFIKPNGQWLNDLAREEAREPYKEGEPRLPRAGLNVVG</sequence>
<dbReference type="EMBL" id="AFRT01001569">
    <property type="protein sequence ID" value="ELU39954.1"/>
    <property type="molecule type" value="Genomic_DNA"/>
</dbReference>
<dbReference type="STRING" id="983506.L8WUC7"/>
<evidence type="ECO:0000256" key="1">
    <source>
        <dbReference type="ARBA" id="ARBA00009481"/>
    </source>
</evidence>
<dbReference type="AlphaFoldDB" id="L8WUC7"/>
<evidence type="ECO:0000256" key="7">
    <source>
        <dbReference type="SAM" id="MobiDB-lite"/>
    </source>
</evidence>
<feature type="region of interest" description="Disordered" evidence="7">
    <location>
        <begin position="157"/>
        <end position="181"/>
    </location>
</feature>
<name>L8WUC7_THACA</name>
<keyword evidence="6" id="KW-0119">Carbohydrate metabolism</keyword>
<feature type="domain" description="Glycosyl transferase family 1" evidence="8">
    <location>
        <begin position="494"/>
        <end position="672"/>
    </location>
</feature>
<dbReference type="Gene3D" id="3.40.50.2000">
    <property type="entry name" value="Glycogen Phosphorylase B"/>
    <property type="match status" value="2"/>
</dbReference>
<comment type="subunit">
    <text evidence="2">Homodimer.</text>
</comment>